<dbReference type="eggNOG" id="COG0727">
    <property type="taxonomic scope" value="Bacteria"/>
</dbReference>
<accession>C0C659</accession>
<sequence>MEKARKDRKDMRYTIPDYYRQFRCAAGQCEDTCCAGWQIQIDERSLGRYARLKGRAGRKLRRSIRWRQRIFRQKEGKRCVFLNQDNLCDMYTELGEKSLCRTCRLYPRHIEEFEGIREITLSLSCPVVARLLMNREEPAAFPACEKDGEEEYEEFDLLLYSALADAREVILDILQNRAVPAQAREQRMLALADEVEKNYMEGALFSCQELFDAPGRAEAAGKPGGAENNEARMGRRFCFMKKMFAFLDTLELLREDWKSCLDETRALLYSQADAGYAATCLEFGAWMKRYMPMWEIQSEQILVYFISVYFCGAVYDGRISAKAKLAAVSRMIIEEMLMARWIKNEKTLDTEDIVETVYRYAREVEHSDKNVNRLESLMEKVPSNLTSYVSGFVPPCTV</sequence>
<comment type="caution">
    <text evidence="1">The sequence shown here is derived from an EMBL/GenBank/DDBJ whole genome shotgun (WGS) entry which is preliminary data.</text>
</comment>
<dbReference type="AlphaFoldDB" id="C0C659"/>
<dbReference type="NCBIfam" id="NF038110">
    <property type="entry name" value="Lys_methyl_FliB"/>
    <property type="match status" value="1"/>
</dbReference>
<reference evidence="1" key="1">
    <citation type="submission" date="2009-02" db="EMBL/GenBank/DDBJ databases">
        <authorList>
            <person name="Fulton L."/>
            <person name="Clifton S."/>
            <person name="Fulton B."/>
            <person name="Xu J."/>
            <person name="Minx P."/>
            <person name="Pepin K.H."/>
            <person name="Johnson M."/>
            <person name="Bhonagiri V."/>
            <person name="Nash W.E."/>
            <person name="Mardis E.R."/>
            <person name="Wilson R.K."/>
        </authorList>
    </citation>
    <scope>NUCLEOTIDE SEQUENCE [LARGE SCALE GENOMIC DNA]</scope>
    <source>
        <strain evidence="1">DSM 15053</strain>
    </source>
</reference>
<keyword evidence="2" id="KW-1185">Reference proteome</keyword>
<evidence type="ECO:0000313" key="2">
    <source>
        <dbReference type="Proteomes" id="UP000004893"/>
    </source>
</evidence>
<protein>
    <recommendedName>
        <fullName evidence="3">Flagellar protein FliB</fullName>
    </recommendedName>
</protein>
<dbReference type="RefSeq" id="WP_006444942.1">
    <property type="nucleotide sequence ID" value="NZ_CP036524.1"/>
</dbReference>
<dbReference type="Proteomes" id="UP000004893">
    <property type="component" value="Unassembled WGS sequence"/>
</dbReference>
<proteinExistence type="predicted"/>
<gene>
    <name evidence="1" type="ORF">CLOHYLEM_07596</name>
</gene>
<name>C0C659_9FIRM</name>
<dbReference type="EMBL" id="ABYI02000042">
    <property type="protein sequence ID" value="EEG72194.1"/>
    <property type="molecule type" value="Genomic_DNA"/>
</dbReference>
<organism evidence="1 2">
    <name type="scientific">[Clostridium] hylemonae DSM 15053</name>
    <dbReference type="NCBI Taxonomy" id="553973"/>
    <lineage>
        <taxon>Bacteria</taxon>
        <taxon>Bacillati</taxon>
        <taxon>Bacillota</taxon>
        <taxon>Clostridia</taxon>
        <taxon>Lachnospirales</taxon>
        <taxon>Lachnospiraceae</taxon>
    </lineage>
</organism>
<evidence type="ECO:0000313" key="1">
    <source>
        <dbReference type="EMBL" id="EEG72194.1"/>
    </source>
</evidence>
<dbReference type="STRING" id="553973.CLOHYLEM_07596"/>
<dbReference type="HOGENOM" id="CLU_051643_0_0_9"/>
<reference evidence="1" key="2">
    <citation type="submission" date="2013-06" db="EMBL/GenBank/DDBJ databases">
        <title>Draft genome sequence of Clostridium hylemonae (DSM 15053).</title>
        <authorList>
            <person name="Sudarsanam P."/>
            <person name="Ley R."/>
            <person name="Guruge J."/>
            <person name="Turnbaugh P.J."/>
            <person name="Mahowald M."/>
            <person name="Liep D."/>
            <person name="Gordon J."/>
        </authorList>
    </citation>
    <scope>NUCLEOTIDE SEQUENCE</scope>
    <source>
        <strain evidence="1">DSM 15053</strain>
    </source>
</reference>
<evidence type="ECO:0008006" key="3">
    <source>
        <dbReference type="Google" id="ProtNLM"/>
    </source>
</evidence>